<evidence type="ECO:0000256" key="5">
    <source>
        <dbReference type="RuleBase" id="RU365031"/>
    </source>
</evidence>
<proteinExistence type="inferred from homology"/>
<accession>A0A2W5DHH2</accession>
<keyword evidence="4 5" id="KW-0012">Acyltransferase</keyword>
<sequence length="260" mass="29113">MELTDAARVWRDSGIEPGDSLLLHSDSLRWSVTRRRAGRPWSPQDLLDSLLEAVGPDGTLLLPLFNFDFAVGQAFDIRSTPSHMGALTEAARRHPAAVRTGHPIYSFAALGARAESLRGLDNFSGYGADSPFALLREWDGKVAVLDLSDQASMTYHHHVEEMCEAPWRYHKVFEGDYTGVDGHMARKRYGLYVRDLAAGVQTWVEPMGERLWARGLWRGDRPGQGAGLRWVHARKLFDEVAGVIRRGEGEGLLYRIEDKT</sequence>
<dbReference type="EMBL" id="QFOD01000011">
    <property type="protein sequence ID" value="PZP31331.1"/>
    <property type="molecule type" value="Genomic_DNA"/>
</dbReference>
<evidence type="ECO:0000256" key="1">
    <source>
        <dbReference type="ARBA" id="ARBA00006383"/>
    </source>
</evidence>
<dbReference type="EC" id="2.3.1.-" evidence="5"/>
<dbReference type="InterPro" id="IPR003679">
    <property type="entry name" value="Amioglycoside_AcTrfase"/>
</dbReference>
<evidence type="ECO:0000256" key="4">
    <source>
        <dbReference type="ARBA" id="ARBA00023315"/>
    </source>
</evidence>
<comment type="caution">
    <text evidence="6">The sequence shown here is derived from an EMBL/GenBank/DDBJ whole genome shotgun (WGS) entry which is preliminary data.</text>
</comment>
<evidence type="ECO:0000313" key="6">
    <source>
        <dbReference type="EMBL" id="PZP31331.1"/>
    </source>
</evidence>
<dbReference type="GO" id="GO:0046677">
    <property type="term" value="P:response to antibiotic"/>
    <property type="evidence" value="ECO:0007669"/>
    <property type="project" value="UniProtKB-KW"/>
</dbReference>
<keyword evidence="3 5" id="KW-0808">Transferase</keyword>
<dbReference type="AlphaFoldDB" id="A0A2W5DHH2"/>
<protein>
    <recommendedName>
        <fullName evidence="2 5">Aminoglycoside N(3)-acetyltransferase</fullName>
        <ecNumber evidence="5">2.3.1.-</ecNumber>
    </recommendedName>
</protein>
<dbReference type="InterPro" id="IPR028345">
    <property type="entry name" value="Antibiotic_NAT-like"/>
</dbReference>
<dbReference type="Pfam" id="PF02522">
    <property type="entry name" value="Antibiotic_NAT"/>
    <property type="match status" value="1"/>
</dbReference>
<dbReference type="SUPFAM" id="SSF110710">
    <property type="entry name" value="TTHA0583/YokD-like"/>
    <property type="match status" value="1"/>
</dbReference>
<name>A0A2W5DHH2_9BURK</name>
<dbReference type="PANTHER" id="PTHR11104">
    <property type="entry name" value="AMINOGLYCOSIDE N3-ACETYLTRANSFERASE"/>
    <property type="match status" value="1"/>
</dbReference>
<dbReference type="Proteomes" id="UP000249633">
    <property type="component" value="Unassembled WGS sequence"/>
</dbReference>
<evidence type="ECO:0000256" key="3">
    <source>
        <dbReference type="ARBA" id="ARBA00022679"/>
    </source>
</evidence>
<evidence type="ECO:0000256" key="2">
    <source>
        <dbReference type="ARBA" id="ARBA00012882"/>
    </source>
</evidence>
<comment type="catalytic activity">
    <reaction evidence="5">
        <text>a 2-deoxystreptamine antibiotic + acetyl-CoA = an N(3)-acetyl-2-deoxystreptamine antibiotic + CoA + H(+)</text>
        <dbReference type="Rhea" id="RHEA:12665"/>
        <dbReference type="ChEBI" id="CHEBI:15378"/>
        <dbReference type="ChEBI" id="CHEBI:57287"/>
        <dbReference type="ChEBI" id="CHEBI:57288"/>
        <dbReference type="ChEBI" id="CHEBI:57921"/>
        <dbReference type="ChEBI" id="CHEBI:77452"/>
        <dbReference type="EC" id="2.3.1.81"/>
    </reaction>
</comment>
<dbReference type="PANTHER" id="PTHR11104:SF0">
    <property type="entry name" value="SPBETA PROPHAGE-DERIVED AMINOGLYCOSIDE N(3')-ACETYLTRANSFERASE-LIKE PROTEIN YOKD"/>
    <property type="match status" value="1"/>
</dbReference>
<gene>
    <name evidence="6" type="ORF">DI603_13295</name>
</gene>
<dbReference type="GO" id="GO:0046353">
    <property type="term" value="F:aminoglycoside 3-N-acetyltransferase activity"/>
    <property type="evidence" value="ECO:0007669"/>
    <property type="project" value="UniProtKB-EC"/>
</dbReference>
<comment type="similarity">
    <text evidence="1 5">Belongs to the antibiotic N-acetyltransferase family.</text>
</comment>
<evidence type="ECO:0000313" key="7">
    <source>
        <dbReference type="Proteomes" id="UP000249633"/>
    </source>
</evidence>
<keyword evidence="5" id="KW-0046">Antibiotic resistance</keyword>
<organism evidence="6 7">
    <name type="scientific">Roseateles depolymerans</name>
    <dbReference type="NCBI Taxonomy" id="76731"/>
    <lineage>
        <taxon>Bacteria</taxon>
        <taxon>Pseudomonadati</taxon>
        <taxon>Pseudomonadota</taxon>
        <taxon>Betaproteobacteria</taxon>
        <taxon>Burkholderiales</taxon>
        <taxon>Sphaerotilaceae</taxon>
        <taxon>Roseateles</taxon>
    </lineage>
</organism>
<reference evidence="6 7" key="1">
    <citation type="submission" date="2017-08" db="EMBL/GenBank/DDBJ databases">
        <title>Infants hospitalized years apart are colonized by the same room-sourced microbial strains.</title>
        <authorList>
            <person name="Brooks B."/>
            <person name="Olm M.R."/>
            <person name="Firek B.A."/>
            <person name="Baker R."/>
            <person name="Thomas B.C."/>
            <person name="Morowitz M.J."/>
            <person name="Banfield J.F."/>
        </authorList>
    </citation>
    <scope>NUCLEOTIDE SEQUENCE [LARGE SCALE GENOMIC DNA]</scope>
    <source>
        <strain evidence="6">S2_012_000_R2_81</strain>
    </source>
</reference>